<dbReference type="InterPro" id="IPR000917">
    <property type="entry name" value="Sulfatase_N"/>
</dbReference>
<keyword evidence="2" id="KW-0479">Metal-binding</keyword>
<dbReference type="Gene3D" id="3.40.720.10">
    <property type="entry name" value="Alkaline Phosphatase, subunit A"/>
    <property type="match status" value="1"/>
</dbReference>
<dbReference type="Pfam" id="PF00884">
    <property type="entry name" value="Sulfatase"/>
    <property type="match status" value="1"/>
</dbReference>
<dbReference type="EMBL" id="JAAITA010000010">
    <property type="protein sequence ID" value="NSJ86276.1"/>
    <property type="molecule type" value="Genomic_DNA"/>
</dbReference>
<dbReference type="Proteomes" id="UP000822142">
    <property type="component" value="Unassembled WGS sequence"/>
</dbReference>
<comment type="caution">
    <text evidence="6">The sequence shown here is derived from an EMBL/GenBank/DDBJ whole genome shotgun (WGS) entry which is preliminary data.</text>
</comment>
<keyword evidence="7" id="KW-1185">Reference proteome</keyword>
<evidence type="ECO:0000256" key="4">
    <source>
        <dbReference type="ARBA" id="ARBA00022837"/>
    </source>
</evidence>
<evidence type="ECO:0000313" key="7">
    <source>
        <dbReference type="Proteomes" id="UP000822142"/>
    </source>
</evidence>
<dbReference type="SUPFAM" id="SSF53649">
    <property type="entry name" value="Alkaline phosphatase-like"/>
    <property type="match status" value="1"/>
</dbReference>
<dbReference type="PANTHER" id="PTHR42693">
    <property type="entry name" value="ARYLSULFATASE FAMILY MEMBER"/>
    <property type="match status" value="1"/>
</dbReference>
<comment type="similarity">
    <text evidence="1">Belongs to the sulfatase family.</text>
</comment>
<keyword evidence="4" id="KW-0106">Calcium</keyword>
<evidence type="ECO:0000256" key="3">
    <source>
        <dbReference type="ARBA" id="ARBA00022801"/>
    </source>
</evidence>
<dbReference type="PROSITE" id="PS00523">
    <property type="entry name" value="SULFATASE_1"/>
    <property type="match status" value="1"/>
</dbReference>
<dbReference type="InterPro" id="IPR050738">
    <property type="entry name" value="Sulfatase"/>
</dbReference>
<proteinExistence type="inferred from homology"/>
<evidence type="ECO:0000256" key="2">
    <source>
        <dbReference type="ARBA" id="ARBA00022723"/>
    </source>
</evidence>
<name>A0ABX2I771_BLAHA</name>
<protein>
    <submittedName>
        <fullName evidence="6">Sulfatase-like hydrolase/transferase</fullName>
    </submittedName>
</protein>
<dbReference type="PANTHER" id="PTHR42693:SF53">
    <property type="entry name" value="ENDO-4-O-SULFATASE"/>
    <property type="match status" value="1"/>
</dbReference>
<feature type="domain" description="Sulfatase N-terminal" evidence="5">
    <location>
        <begin position="3"/>
        <end position="339"/>
    </location>
</feature>
<evidence type="ECO:0000313" key="6">
    <source>
        <dbReference type="EMBL" id="NSJ86276.1"/>
    </source>
</evidence>
<gene>
    <name evidence="6" type="ORF">G5A70_08880</name>
</gene>
<dbReference type="RefSeq" id="WP_173749297.1">
    <property type="nucleotide sequence ID" value="NZ_JAAITA010000010.1"/>
</dbReference>
<evidence type="ECO:0000256" key="1">
    <source>
        <dbReference type="ARBA" id="ARBA00008779"/>
    </source>
</evidence>
<dbReference type="InterPro" id="IPR024607">
    <property type="entry name" value="Sulfatase_CS"/>
</dbReference>
<evidence type="ECO:0000259" key="5">
    <source>
        <dbReference type="Pfam" id="PF00884"/>
    </source>
</evidence>
<dbReference type="InterPro" id="IPR017850">
    <property type="entry name" value="Alkaline_phosphatase_core_sf"/>
</dbReference>
<reference evidence="6 7" key="1">
    <citation type="journal article" date="2020" name="Cell Host Microbe">
        <title>Functional and Genomic Variation between Human-Derived Isolates of Lachnospiraceae Reveals Inter- and Intra-Species Diversity.</title>
        <authorList>
            <person name="Sorbara M.T."/>
            <person name="Littmann E.R."/>
            <person name="Fontana E."/>
            <person name="Moody T.U."/>
            <person name="Kohout C.E."/>
            <person name="Gjonbalaj M."/>
            <person name="Eaton V."/>
            <person name="Seok R."/>
            <person name="Leiner I.M."/>
            <person name="Pamer E.G."/>
        </authorList>
    </citation>
    <scope>NUCLEOTIDE SEQUENCE [LARGE SCALE GENOMIC DNA]</scope>
    <source>
        <strain evidence="6 7">MSK.15.26</strain>
    </source>
</reference>
<organism evidence="6 7">
    <name type="scientific">Blautia hansenii</name>
    <name type="common">Ruminococcus hansenii</name>
    <dbReference type="NCBI Taxonomy" id="1322"/>
    <lineage>
        <taxon>Bacteria</taxon>
        <taxon>Bacillati</taxon>
        <taxon>Bacillota</taxon>
        <taxon>Clostridia</taxon>
        <taxon>Lachnospirales</taxon>
        <taxon>Lachnospiraceae</taxon>
        <taxon>Blautia</taxon>
    </lineage>
</organism>
<keyword evidence="3" id="KW-0378">Hydrolase</keyword>
<accession>A0ABX2I771</accession>
<sequence>MENVLIIHVDQLRRDVLSCYGGKEVQTPNIDFLAENGVLLENFYTPSAVCTPSRGCFFTGNYPHENGAYRNGIPVKKDAHGFAEAFAKAGYHTGYLGKWHLADHKERGDDLGEYNPLGFEDWDYKVEFGHCKSVAYENGKVRPKREVGNKRSYTTDWLTDETIKFLNNQLKNTSPFLFTVSIPDPHQPFEVRPPYDTMFDPLKVEIPESFWEREIPDWAERDTWGRLHYYPYGLFEREGHLRRLKAQYLGAVKCIDDNIGRIIQCLKDTGLWENTMVVFTTDHGEYMGEHGLMEKNNLYESVYHIPCVISMPWKNIQERRCNTWINVVDFAPTLAGMMEIPYPFQVQGRDLSTHLLENRKTEQVLYIHPSDVPRAGIITPEFELAYVGKGWCEEEFHDHILFDMRKDPLQMTNVFGKPEYTEVQRTLTEKIRKHFEEIGTPKKFLPKEVWTVEEKDGN</sequence>